<evidence type="ECO:0000256" key="1">
    <source>
        <dbReference type="SAM" id="SignalP"/>
    </source>
</evidence>
<dbReference type="EMBL" id="AUYC01000051">
    <property type="protein sequence ID" value="KZN59814.1"/>
    <property type="molecule type" value="Genomic_DNA"/>
</dbReference>
<keyword evidence="1" id="KW-0732">Signal</keyword>
<feature type="signal peptide" evidence="1">
    <location>
        <begin position="1"/>
        <end position="21"/>
    </location>
</feature>
<name>A0A167IQ77_9GAMM</name>
<evidence type="ECO:0000313" key="3">
    <source>
        <dbReference type="Proteomes" id="UP000076486"/>
    </source>
</evidence>
<feature type="chain" id="PRO_5007888367" description="DUF2145 domain-containing protein" evidence="1">
    <location>
        <begin position="22"/>
        <end position="269"/>
    </location>
</feature>
<organism evidence="2 3">
    <name type="scientific">Pseudoalteromonas luteoviolacea CPMOR-1</name>
    <dbReference type="NCBI Taxonomy" id="1365248"/>
    <lineage>
        <taxon>Bacteria</taxon>
        <taxon>Pseudomonadati</taxon>
        <taxon>Pseudomonadota</taxon>
        <taxon>Gammaproteobacteria</taxon>
        <taxon>Alteromonadales</taxon>
        <taxon>Pseudoalteromonadaceae</taxon>
        <taxon>Pseudoalteromonas</taxon>
    </lineage>
</organism>
<dbReference type="InterPro" id="IPR014547">
    <property type="entry name" value="UCP028477"/>
</dbReference>
<dbReference type="Proteomes" id="UP000076486">
    <property type="component" value="Unassembled WGS sequence"/>
</dbReference>
<reference evidence="2 3" key="1">
    <citation type="submission" date="2013-07" db="EMBL/GenBank/DDBJ databases">
        <title>Comparative Genomic and Metabolomic Analysis of Twelve Strains of Pseudoalteromonas luteoviolacea.</title>
        <authorList>
            <person name="Vynne N.G."/>
            <person name="Mansson M."/>
            <person name="Gram L."/>
        </authorList>
    </citation>
    <scope>NUCLEOTIDE SEQUENCE [LARGE SCALE GENOMIC DNA]</scope>
    <source>
        <strain evidence="2 3">CPMOR-1</strain>
    </source>
</reference>
<comment type="caution">
    <text evidence="2">The sequence shown here is derived from an EMBL/GenBank/DDBJ whole genome shotgun (WGS) entry which is preliminary data.</text>
</comment>
<dbReference type="PATRIC" id="fig|1365248.3.peg.4256"/>
<sequence>MGILKRVAYLMFAMQSMHATAGSEQSIEHHYSPKDIAQFAKKVERYSAAHHAHVFIIARVGQPSNTLPKDVEFTHVALAVYSQITMQNGETKLGYAIHNLYQKADNPEVSELLIDYPTDFFWSVQDLKAGIAIPTVNVQKKLLEAIKNDVAKQVHNPKYSLIANPYNNKRQNCTEHTLNVINAALYKTTDMKQIKANTTEYFQAQPLSISRFKLFFGSVFKDDIYRKDHSGDVRIATFTSIRDYLKQYGLLAHSAVVTPDTPINTLKEK</sequence>
<dbReference type="Pfam" id="PF09916">
    <property type="entry name" value="DUF2145"/>
    <property type="match status" value="1"/>
</dbReference>
<dbReference type="AlphaFoldDB" id="A0A167IQ77"/>
<proteinExistence type="predicted"/>
<dbReference type="RefSeq" id="WP_063369467.1">
    <property type="nucleotide sequence ID" value="NZ_AUYC01000051.1"/>
</dbReference>
<evidence type="ECO:0000313" key="2">
    <source>
        <dbReference type="EMBL" id="KZN59814.1"/>
    </source>
</evidence>
<protein>
    <recommendedName>
        <fullName evidence="4">DUF2145 domain-containing protein</fullName>
    </recommendedName>
</protein>
<accession>A0A167IQ77</accession>
<gene>
    <name evidence="2" type="ORF">N473_02560</name>
</gene>
<evidence type="ECO:0008006" key="4">
    <source>
        <dbReference type="Google" id="ProtNLM"/>
    </source>
</evidence>